<proteinExistence type="predicted"/>
<protein>
    <submittedName>
        <fullName evidence="1">Uncharacterized protein</fullName>
    </submittedName>
</protein>
<evidence type="ECO:0000313" key="1">
    <source>
        <dbReference type="EMBL" id="RDX61267.1"/>
    </source>
</evidence>
<gene>
    <name evidence="1" type="ORF">CR513_60520</name>
</gene>
<evidence type="ECO:0000313" key="2">
    <source>
        <dbReference type="Proteomes" id="UP000257109"/>
    </source>
</evidence>
<dbReference type="Proteomes" id="UP000257109">
    <property type="component" value="Unassembled WGS sequence"/>
</dbReference>
<reference evidence="1" key="1">
    <citation type="submission" date="2018-05" db="EMBL/GenBank/DDBJ databases">
        <title>Draft genome of Mucuna pruriens seed.</title>
        <authorList>
            <person name="Nnadi N.E."/>
            <person name="Vos R."/>
            <person name="Hasami M.H."/>
            <person name="Devisetty U.K."/>
            <person name="Aguiy J.C."/>
        </authorList>
    </citation>
    <scope>NUCLEOTIDE SEQUENCE [LARGE SCALE GENOMIC DNA]</scope>
    <source>
        <strain evidence="1">JCA_2017</strain>
    </source>
</reference>
<dbReference type="OrthoDB" id="1752257at2759"/>
<feature type="non-terminal residue" evidence="1">
    <location>
        <position position="1"/>
    </location>
</feature>
<dbReference type="EMBL" id="QJKJ01016240">
    <property type="protein sequence ID" value="RDX61267.1"/>
    <property type="molecule type" value="Genomic_DNA"/>
</dbReference>
<comment type="caution">
    <text evidence="1">The sequence shown here is derived from an EMBL/GenBank/DDBJ whole genome shotgun (WGS) entry which is preliminary data.</text>
</comment>
<keyword evidence="2" id="KW-1185">Reference proteome</keyword>
<name>A0A371E5K6_MUCPR</name>
<organism evidence="1 2">
    <name type="scientific">Mucuna pruriens</name>
    <name type="common">Velvet bean</name>
    <name type="synonym">Dolichos pruriens</name>
    <dbReference type="NCBI Taxonomy" id="157652"/>
    <lineage>
        <taxon>Eukaryota</taxon>
        <taxon>Viridiplantae</taxon>
        <taxon>Streptophyta</taxon>
        <taxon>Embryophyta</taxon>
        <taxon>Tracheophyta</taxon>
        <taxon>Spermatophyta</taxon>
        <taxon>Magnoliopsida</taxon>
        <taxon>eudicotyledons</taxon>
        <taxon>Gunneridae</taxon>
        <taxon>Pentapetalae</taxon>
        <taxon>rosids</taxon>
        <taxon>fabids</taxon>
        <taxon>Fabales</taxon>
        <taxon>Fabaceae</taxon>
        <taxon>Papilionoideae</taxon>
        <taxon>50 kb inversion clade</taxon>
        <taxon>NPAAA clade</taxon>
        <taxon>indigoferoid/millettioid clade</taxon>
        <taxon>Phaseoleae</taxon>
        <taxon>Mucuna</taxon>
    </lineage>
</organism>
<sequence>MVEAIPTKFQKGGSYGGSFPINLNANSSQDKIMVAETTQNDASPSTFTTLMAVPKTLYDPAWYTNPGATNHLILQDTNLMRATSYNGNARIKMAYGYSASI</sequence>
<dbReference type="AlphaFoldDB" id="A0A371E5K6"/>
<accession>A0A371E5K6</accession>